<evidence type="ECO:0000256" key="1">
    <source>
        <dbReference type="ARBA" id="ARBA00038101"/>
    </source>
</evidence>
<dbReference type="InterPro" id="IPR036537">
    <property type="entry name" value="Adaptor_Cbl_N_dom_sf"/>
</dbReference>
<dbReference type="PANTHER" id="PTHR11102">
    <property type="entry name" value="SEL-1-LIKE PROTEIN"/>
    <property type="match status" value="1"/>
</dbReference>
<dbReference type="EMBL" id="CAJVPP010000049">
    <property type="protein sequence ID" value="CAG8437543.1"/>
    <property type="molecule type" value="Genomic_DNA"/>
</dbReference>
<accession>A0A9N8V558</accession>
<sequence>MVQKSCFRWNPKKKVKNESKALQPSSNEISSQLNDKLVKDGDSNPIKISTPDDEVMDPKDSNLKLEKINDDDDENSLHLFKSDKKTLTIKATKKVFKMSLEAAEPFFPWIKSVNIIIDEIVNLYENAEYNEKTCLVLVERVELIGLSVKTLTRRMEENCDKFRKQTYYHSFIKLHKILSVVKSFIEDASQLKGYRKFIHASDVKNRANILLTRLESSCNDLQFSIIISQETKVREQQTLSEDVAKMTKFLKSLETEGERTITAVNRVYEEVLAIYKSISENAKEEKKVSPSNPQIIFNAPTINPKDLHAEVTEISHENILRRRLRNTIPVACKILNVADNNLSETKRITGDARYEAKIANFHLSREHHDLTIQIKTYSTIIRWLAPEKMPKDNQPTHVMDKRRETFDAFDLDHCNDQAPIIKGFMRIIKSAWAHEREQRLTIKDIYQELDDLVRIHSRRIHPKRSSSYMSQSELSTNDDSKSKTSSVNECEDEVFALEPILSLDEAINAHKRGEKEKAWKCFEIHATIGDPVAIYWQAYYYSQGYVVKKNISEAFKLYKKAADSNVPEAQFHYANVLLSMKKPEFINYLMKAADNGYAMAQYTLGNLYLNGLEGIETNREKGLRYLESAALQNHSDAIKDLKKLSPGLLVTAV</sequence>
<dbReference type="Proteomes" id="UP000789375">
    <property type="component" value="Unassembled WGS sequence"/>
</dbReference>
<dbReference type="PANTHER" id="PTHR11102:SF160">
    <property type="entry name" value="ERAD-ASSOCIATED E3 UBIQUITIN-PROTEIN LIGASE COMPONENT HRD3"/>
    <property type="match status" value="1"/>
</dbReference>
<dbReference type="SUPFAM" id="SSF81901">
    <property type="entry name" value="HCP-like"/>
    <property type="match status" value="1"/>
</dbReference>
<gene>
    <name evidence="3" type="ORF">FMOSSE_LOCUS522</name>
</gene>
<feature type="compositionally biased region" description="Polar residues" evidence="2">
    <location>
        <begin position="20"/>
        <end position="34"/>
    </location>
</feature>
<dbReference type="GO" id="GO:0007166">
    <property type="term" value="P:cell surface receptor signaling pathway"/>
    <property type="evidence" value="ECO:0007669"/>
    <property type="project" value="InterPro"/>
</dbReference>
<name>A0A9N8V558_FUNMO</name>
<dbReference type="Gene3D" id="1.20.930.20">
    <property type="entry name" value="Adaptor protein Cbl, N-terminal domain"/>
    <property type="match status" value="1"/>
</dbReference>
<dbReference type="InterPro" id="IPR050767">
    <property type="entry name" value="Sel1_AlgK"/>
</dbReference>
<comment type="similarity">
    <text evidence="1">Belongs to the sel-1 family.</text>
</comment>
<dbReference type="SMART" id="SM00671">
    <property type="entry name" value="SEL1"/>
    <property type="match status" value="2"/>
</dbReference>
<reference evidence="3" key="1">
    <citation type="submission" date="2021-06" db="EMBL/GenBank/DDBJ databases">
        <authorList>
            <person name="Kallberg Y."/>
            <person name="Tangrot J."/>
            <person name="Rosling A."/>
        </authorList>
    </citation>
    <scope>NUCLEOTIDE SEQUENCE</scope>
    <source>
        <strain evidence="3">87-6 pot B 2015</strain>
    </source>
</reference>
<dbReference type="InterPro" id="IPR011009">
    <property type="entry name" value="Kinase-like_dom_sf"/>
</dbReference>
<feature type="region of interest" description="Disordered" evidence="2">
    <location>
        <begin position="463"/>
        <end position="485"/>
    </location>
</feature>
<dbReference type="Gene3D" id="1.25.40.10">
    <property type="entry name" value="Tetratricopeptide repeat domain"/>
    <property type="match status" value="1"/>
</dbReference>
<dbReference type="CDD" id="cd21037">
    <property type="entry name" value="MLKL_NTD"/>
    <property type="match status" value="1"/>
</dbReference>
<keyword evidence="4" id="KW-1185">Reference proteome</keyword>
<proteinExistence type="inferred from homology"/>
<dbReference type="AlphaFoldDB" id="A0A9N8V558"/>
<comment type="caution">
    <text evidence="3">The sequence shown here is derived from an EMBL/GenBank/DDBJ whole genome shotgun (WGS) entry which is preliminary data.</text>
</comment>
<feature type="region of interest" description="Disordered" evidence="2">
    <location>
        <begin position="1"/>
        <end position="59"/>
    </location>
</feature>
<dbReference type="SUPFAM" id="SSF56112">
    <property type="entry name" value="Protein kinase-like (PK-like)"/>
    <property type="match status" value="1"/>
</dbReference>
<evidence type="ECO:0000313" key="3">
    <source>
        <dbReference type="EMBL" id="CAG8437543.1"/>
    </source>
</evidence>
<dbReference type="InterPro" id="IPR011990">
    <property type="entry name" value="TPR-like_helical_dom_sf"/>
</dbReference>
<dbReference type="Pfam" id="PF08238">
    <property type="entry name" value="Sel1"/>
    <property type="match status" value="2"/>
</dbReference>
<evidence type="ECO:0000313" key="4">
    <source>
        <dbReference type="Proteomes" id="UP000789375"/>
    </source>
</evidence>
<dbReference type="InterPro" id="IPR059179">
    <property type="entry name" value="MLKL-like_MCAfunc"/>
</dbReference>
<dbReference type="InterPro" id="IPR006597">
    <property type="entry name" value="Sel1-like"/>
</dbReference>
<protein>
    <submittedName>
        <fullName evidence="3">11903_t:CDS:1</fullName>
    </submittedName>
</protein>
<organism evidence="3 4">
    <name type="scientific">Funneliformis mosseae</name>
    <name type="common">Endomycorrhizal fungus</name>
    <name type="synonym">Glomus mosseae</name>
    <dbReference type="NCBI Taxonomy" id="27381"/>
    <lineage>
        <taxon>Eukaryota</taxon>
        <taxon>Fungi</taxon>
        <taxon>Fungi incertae sedis</taxon>
        <taxon>Mucoromycota</taxon>
        <taxon>Glomeromycotina</taxon>
        <taxon>Glomeromycetes</taxon>
        <taxon>Glomerales</taxon>
        <taxon>Glomeraceae</taxon>
        <taxon>Funneliformis</taxon>
    </lineage>
</organism>
<evidence type="ECO:0000256" key="2">
    <source>
        <dbReference type="SAM" id="MobiDB-lite"/>
    </source>
</evidence>
<feature type="compositionally biased region" description="Polar residues" evidence="2">
    <location>
        <begin position="465"/>
        <end position="474"/>
    </location>
</feature>